<name>A0A1G4MA48_LACFM</name>
<dbReference type="SMART" id="SM00451">
    <property type="entry name" value="ZnF_U1"/>
    <property type="match status" value="1"/>
</dbReference>
<evidence type="ECO:0000313" key="11">
    <source>
        <dbReference type="Proteomes" id="UP000190831"/>
    </source>
</evidence>
<dbReference type="InterPro" id="IPR013085">
    <property type="entry name" value="U1-CZ_Znf_C2H2"/>
</dbReference>
<keyword evidence="11" id="KW-1185">Reference proteome</keyword>
<evidence type="ECO:0000256" key="3">
    <source>
        <dbReference type="ARBA" id="ARBA00022771"/>
    </source>
</evidence>
<dbReference type="EMBL" id="LT598485">
    <property type="protein sequence ID" value="SCW00595.1"/>
    <property type="molecule type" value="Genomic_DNA"/>
</dbReference>
<dbReference type="PANTHER" id="PTHR31148">
    <property type="entry name" value="U1 SMALL NUCLEAR RIBONUCLEOPROTEIN C"/>
    <property type="match status" value="1"/>
</dbReference>
<keyword evidence="2" id="KW-0479">Metal-binding</keyword>
<dbReference type="InterPro" id="IPR003604">
    <property type="entry name" value="Matrin/U1-like-C_Znf_C2H2"/>
</dbReference>
<dbReference type="OrthoDB" id="76567at2759"/>
<evidence type="ECO:0000313" key="10">
    <source>
        <dbReference type="EMBL" id="SCW00595.1"/>
    </source>
</evidence>
<dbReference type="InterPro" id="IPR017340">
    <property type="entry name" value="U1_snRNP-C"/>
</dbReference>
<feature type="compositionally biased region" description="Basic and acidic residues" evidence="8">
    <location>
        <begin position="136"/>
        <end position="160"/>
    </location>
</feature>
<evidence type="ECO:0000256" key="6">
    <source>
        <dbReference type="ARBA" id="ARBA00023242"/>
    </source>
</evidence>
<keyword evidence="7" id="KW-0687">Ribonucleoprotein</keyword>
<protein>
    <submittedName>
        <fullName evidence="10">LAFE_0C07668g1_1</fullName>
    </submittedName>
</protein>
<dbReference type="GO" id="GO:0005685">
    <property type="term" value="C:U1 snRNP"/>
    <property type="evidence" value="ECO:0007669"/>
    <property type="project" value="InterPro"/>
</dbReference>
<proteinExistence type="predicted"/>
<evidence type="ECO:0000256" key="4">
    <source>
        <dbReference type="ARBA" id="ARBA00022833"/>
    </source>
</evidence>
<evidence type="ECO:0000256" key="7">
    <source>
        <dbReference type="ARBA" id="ARBA00023274"/>
    </source>
</evidence>
<keyword evidence="6" id="KW-0539">Nucleus</keyword>
<accession>A0A1G4MA48</accession>
<feature type="region of interest" description="Disordered" evidence="8">
    <location>
        <begin position="136"/>
        <end position="184"/>
    </location>
</feature>
<evidence type="ECO:0000256" key="8">
    <source>
        <dbReference type="SAM" id="MobiDB-lite"/>
    </source>
</evidence>
<dbReference type="Proteomes" id="UP000190831">
    <property type="component" value="Chromosome C"/>
</dbReference>
<dbReference type="PROSITE" id="PS50171">
    <property type="entry name" value="ZF_MATRIN"/>
    <property type="match status" value="1"/>
</dbReference>
<evidence type="ECO:0000259" key="9">
    <source>
        <dbReference type="PROSITE" id="PS50171"/>
    </source>
</evidence>
<dbReference type="OMA" id="HSYLTHD"/>
<dbReference type="GO" id="GO:0008270">
    <property type="term" value="F:zinc ion binding"/>
    <property type="evidence" value="ECO:0007669"/>
    <property type="project" value="UniProtKB-KW"/>
</dbReference>
<comment type="subcellular location">
    <subcellularLocation>
        <location evidence="1">Nucleus</location>
    </subcellularLocation>
</comment>
<dbReference type="Gene3D" id="3.30.160.60">
    <property type="entry name" value="Classic Zinc Finger"/>
    <property type="match status" value="1"/>
</dbReference>
<keyword evidence="4" id="KW-0862">Zinc</keyword>
<organism evidence="10 11">
    <name type="scientific">Lachancea fermentati</name>
    <name type="common">Zygosaccharomyces fermentati</name>
    <dbReference type="NCBI Taxonomy" id="4955"/>
    <lineage>
        <taxon>Eukaryota</taxon>
        <taxon>Fungi</taxon>
        <taxon>Dikarya</taxon>
        <taxon>Ascomycota</taxon>
        <taxon>Saccharomycotina</taxon>
        <taxon>Saccharomycetes</taxon>
        <taxon>Saccharomycetales</taxon>
        <taxon>Saccharomycetaceae</taxon>
        <taxon>Lachancea</taxon>
    </lineage>
</organism>
<dbReference type="Pfam" id="PF06220">
    <property type="entry name" value="zf-U1"/>
    <property type="match status" value="1"/>
</dbReference>
<dbReference type="InterPro" id="IPR036236">
    <property type="entry name" value="Znf_C2H2_sf"/>
</dbReference>
<dbReference type="STRING" id="4955.A0A1G4MA48"/>
<dbReference type="GO" id="GO:0030627">
    <property type="term" value="F:pre-mRNA 5'-splice site binding"/>
    <property type="evidence" value="ECO:0007669"/>
    <property type="project" value="InterPro"/>
</dbReference>
<dbReference type="PANTHER" id="PTHR31148:SF1">
    <property type="entry name" value="U1 SMALL NUCLEAR RIBONUCLEOPROTEIN C"/>
    <property type="match status" value="1"/>
</dbReference>
<gene>
    <name evidence="10" type="ORF">LAFE_0C07668G</name>
</gene>
<dbReference type="InterPro" id="IPR000690">
    <property type="entry name" value="Matrin/U1-C_Znf_C2H2"/>
</dbReference>
<keyword evidence="3" id="KW-0863">Zinc-finger</keyword>
<feature type="compositionally biased region" description="Low complexity" evidence="8">
    <location>
        <begin position="161"/>
        <end position="182"/>
    </location>
</feature>
<evidence type="ECO:0000256" key="5">
    <source>
        <dbReference type="ARBA" id="ARBA00022884"/>
    </source>
</evidence>
<feature type="domain" description="Matrin-type" evidence="9">
    <location>
        <begin position="3"/>
        <end position="35"/>
    </location>
</feature>
<evidence type="ECO:0000256" key="2">
    <source>
        <dbReference type="ARBA" id="ARBA00022723"/>
    </source>
</evidence>
<evidence type="ECO:0000256" key="1">
    <source>
        <dbReference type="ARBA" id="ARBA00004123"/>
    </source>
</evidence>
<dbReference type="SUPFAM" id="SSF57667">
    <property type="entry name" value="beta-beta-alpha zinc fingers"/>
    <property type="match status" value="1"/>
</dbReference>
<dbReference type="GO" id="GO:0000395">
    <property type="term" value="P:mRNA 5'-splice site recognition"/>
    <property type="evidence" value="ECO:0007669"/>
    <property type="project" value="InterPro"/>
</dbReference>
<keyword evidence="5" id="KW-0694">RNA-binding</keyword>
<sequence>MARYCDYCHSYLTHDTPSVRKSHLVGKNHVRLRMDYFCNKARQTHKAIFGKKKQDLQARRRARRNSKLRAAVQDAVAHSVALHCDTNRQKRHAHRTSHPVPEPIGVLEQLYRRAPGYAKVFRSDCRLDTGQSVRFDRLPQRANRRPNDHNRGFARARDRTSSPAVSSGPGSAAAPSGPATASRHTVYAPDYSDAGSTAQPAPLLPPPKSLAMWPTAPALVYVNRAPAEAIVRETTRRIERT</sequence>
<reference evidence="10 11" key="1">
    <citation type="submission" date="2016-03" db="EMBL/GenBank/DDBJ databases">
        <authorList>
            <person name="Devillers H."/>
        </authorList>
    </citation>
    <scope>NUCLEOTIDE SEQUENCE [LARGE SCALE GENOMIC DNA]</scope>
    <source>
        <strain evidence="10">CBS 6772</strain>
    </source>
</reference>
<dbReference type="AlphaFoldDB" id="A0A1G4MA48"/>